<dbReference type="Gene3D" id="3.30.559.10">
    <property type="entry name" value="Chloramphenicol acetyltransferase-like domain"/>
    <property type="match status" value="1"/>
</dbReference>
<dbReference type="InterPro" id="IPR001707">
    <property type="entry name" value="Cmp_AcTrfase"/>
</dbReference>
<sequence>MPLAIQVHHAVCDGLHVAKFIDTLEALFQDVASF</sequence>
<organism evidence="1 2">
    <name type="scientific">Sphingobacterium zeae</name>
    <dbReference type="NCBI Taxonomy" id="1776859"/>
    <lineage>
        <taxon>Bacteria</taxon>
        <taxon>Pseudomonadati</taxon>
        <taxon>Bacteroidota</taxon>
        <taxon>Sphingobacteriia</taxon>
        <taxon>Sphingobacteriales</taxon>
        <taxon>Sphingobacteriaceae</taxon>
        <taxon>Sphingobacterium</taxon>
    </lineage>
</organism>
<dbReference type="Pfam" id="PF00302">
    <property type="entry name" value="CAT"/>
    <property type="match status" value="1"/>
</dbReference>
<evidence type="ECO:0000313" key="1">
    <source>
        <dbReference type="EMBL" id="MDQ1150230.1"/>
    </source>
</evidence>
<dbReference type="Proteomes" id="UP001244640">
    <property type="component" value="Unassembled WGS sequence"/>
</dbReference>
<gene>
    <name evidence="1" type="ORF">QE382_002214</name>
</gene>
<comment type="caution">
    <text evidence="1">The sequence shown here is derived from an EMBL/GenBank/DDBJ whole genome shotgun (WGS) entry which is preliminary data.</text>
</comment>
<dbReference type="InterPro" id="IPR023213">
    <property type="entry name" value="CAT-like_dom_sf"/>
</dbReference>
<protein>
    <submittedName>
        <fullName evidence="1">Chloramphenicol O-acetyltransferase</fullName>
    </submittedName>
</protein>
<dbReference type="EMBL" id="JAUTBA010000001">
    <property type="protein sequence ID" value="MDQ1150230.1"/>
    <property type="molecule type" value="Genomic_DNA"/>
</dbReference>
<accession>A0ABU0U5J2</accession>
<dbReference type="SUPFAM" id="SSF52777">
    <property type="entry name" value="CoA-dependent acyltransferases"/>
    <property type="match status" value="1"/>
</dbReference>
<evidence type="ECO:0000313" key="2">
    <source>
        <dbReference type="Proteomes" id="UP001244640"/>
    </source>
</evidence>
<reference evidence="1 2" key="1">
    <citation type="submission" date="2023-07" db="EMBL/GenBank/DDBJ databases">
        <title>Functional and genomic diversity of the sorghum phyllosphere microbiome.</title>
        <authorList>
            <person name="Shade A."/>
        </authorList>
    </citation>
    <scope>NUCLEOTIDE SEQUENCE [LARGE SCALE GENOMIC DNA]</scope>
    <source>
        <strain evidence="1 2">SORGH_AS_0892</strain>
    </source>
</reference>
<name>A0ABU0U5J2_9SPHI</name>
<proteinExistence type="predicted"/>
<keyword evidence="2" id="KW-1185">Reference proteome</keyword>